<gene>
    <name evidence="1" type="ORF">GPM918_LOCUS8258</name>
    <name evidence="2" type="ORF">SRO942_LOCUS8258</name>
</gene>
<accession>A0A813Z5L6</accession>
<evidence type="ECO:0000313" key="2">
    <source>
        <dbReference type="EMBL" id="CAF3677455.1"/>
    </source>
</evidence>
<proteinExistence type="predicted"/>
<dbReference type="EMBL" id="CAJOBC010001418">
    <property type="protein sequence ID" value="CAF3677455.1"/>
    <property type="molecule type" value="Genomic_DNA"/>
</dbReference>
<dbReference type="Proteomes" id="UP000681722">
    <property type="component" value="Unassembled WGS sequence"/>
</dbReference>
<dbReference type="OrthoDB" id="9979223at2759"/>
<dbReference type="EMBL" id="CAJNOQ010001418">
    <property type="protein sequence ID" value="CAF0893644.1"/>
    <property type="molecule type" value="Genomic_DNA"/>
</dbReference>
<comment type="caution">
    <text evidence="1">The sequence shown here is derived from an EMBL/GenBank/DDBJ whole genome shotgun (WGS) entry which is preliminary data.</text>
</comment>
<dbReference type="AlphaFoldDB" id="A0A813Z5L6"/>
<keyword evidence="3" id="KW-1185">Reference proteome</keyword>
<dbReference type="Proteomes" id="UP000663829">
    <property type="component" value="Unassembled WGS sequence"/>
</dbReference>
<name>A0A813Z5L6_9BILA</name>
<evidence type="ECO:0000313" key="1">
    <source>
        <dbReference type="EMBL" id="CAF0893644.1"/>
    </source>
</evidence>
<protein>
    <submittedName>
        <fullName evidence="1">Uncharacterized protein</fullName>
    </submittedName>
</protein>
<sequence>MSNFISDPKEAAQVNRNITFDNSVKNLQNEFLTFISSGYYYFTQDICDQIKNINSALDNIKLDHELQSGSKQWAKQFDPEQLKYNERGINDLISKGHDLIGQFQMCLHKDLIQTKEENQLRELNSWAHGAVLQYLQAIHPYAMSSYSRLDNLAHHLGVTDRYIGYRNNLTRGAANIFDTHFTWADRKLPGLKTAGQLTPDWRHWVHAFKHYSPPSLTQSTQFGNVQRSNSMYGNQKTLGYLGSGKRQQLPELKRPSTTPVTSRSCINLYNQNLFQDSETLARKAGINPYFPGETEHMDRFKKPEESQYAPFTINPQPDFTLPGRPLTQLKPDALYSEYNVRYGWPDASRIDKFPWLRYC</sequence>
<reference evidence="1" key="1">
    <citation type="submission" date="2021-02" db="EMBL/GenBank/DDBJ databases">
        <authorList>
            <person name="Nowell W R."/>
        </authorList>
    </citation>
    <scope>NUCLEOTIDE SEQUENCE</scope>
</reference>
<evidence type="ECO:0000313" key="3">
    <source>
        <dbReference type="Proteomes" id="UP000663829"/>
    </source>
</evidence>
<organism evidence="1 3">
    <name type="scientific">Didymodactylos carnosus</name>
    <dbReference type="NCBI Taxonomy" id="1234261"/>
    <lineage>
        <taxon>Eukaryota</taxon>
        <taxon>Metazoa</taxon>
        <taxon>Spiralia</taxon>
        <taxon>Gnathifera</taxon>
        <taxon>Rotifera</taxon>
        <taxon>Eurotatoria</taxon>
        <taxon>Bdelloidea</taxon>
        <taxon>Philodinida</taxon>
        <taxon>Philodinidae</taxon>
        <taxon>Didymodactylos</taxon>
    </lineage>
</organism>